<evidence type="ECO:0000313" key="2">
    <source>
        <dbReference type="Proteomes" id="UP001336020"/>
    </source>
</evidence>
<sequence>MPLQQTLRHQHTAFQSFFRLEGGREVASFAARQRRGQISLVPVSPMAT</sequence>
<reference evidence="1 2" key="1">
    <citation type="submission" date="2023-07" db="EMBL/GenBank/DDBJ databases">
        <authorList>
            <person name="Girao M."/>
            <person name="Carvalho M.F."/>
        </authorList>
    </citation>
    <scope>NUCLEOTIDE SEQUENCE [LARGE SCALE GENOMIC DNA]</scope>
    <source>
        <strain evidence="1 2">YIM65754</strain>
    </source>
</reference>
<keyword evidence="2" id="KW-1185">Reference proteome</keyword>
<evidence type="ECO:0000313" key="1">
    <source>
        <dbReference type="EMBL" id="MEE2060406.1"/>
    </source>
</evidence>
<comment type="caution">
    <text evidence="1">The sequence shown here is derived from an EMBL/GenBank/DDBJ whole genome shotgun (WGS) entry which is preliminary data.</text>
</comment>
<accession>A0ABU7LFT4</accession>
<dbReference type="EMBL" id="JAUTXY010000012">
    <property type="protein sequence ID" value="MEE2060406.1"/>
    <property type="molecule type" value="Genomic_DNA"/>
</dbReference>
<protein>
    <submittedName>
        <fullName evidence="1">Uncharacterized protein</fullName>
    </submittedName>
</protein>
<dbReference type="Proteomes" id="UP001336020">
    <property type="component" value="Unassembled WGS sequence"/>
</dbReference>
<name>A0ABU7LFT4_9NOCA</name>
<proteinExistence type="predicted"/>
<dbReference type="RefSeq" id="WP_330135590.1">
    <property type="nucleotide sequence ID" value="NZ_JAUTXY010000012.1"/>
</dbReference>
<organism evidence="1 2">
    <name type="scientific">Rhodococcus artemisiae</name>
    <dbReference type="NCBI Taxonomy" id="714159"/>
    <lineage>
        <taxon>Bacteria</taxon>
        <taxon>Bacillati</taxon>
        <taxon>Actinomycetota</taxon>
        <taxon>Actinomycetes</taxon>
        <taxon>Mycobacteriales</taxon>
        <taxon>Nocardiaceae</taxon>
        <taxon>Rhodococcus</taxon>
    </lineage>
</organism>
<gene>
    <name evidence="1" type="ORF">Q7514_23060</name>
</gene>